<proteinExistence type="predicted"/>
<keyword evidence="3" id="KW-1185">Reference proteome</keyword>
<name>A0A8H5FKM4_9AGAR</name>
<dbReference type="Proteomes" id="UP000541558">
    <property type="component" value="Unassembled WGS sequence"/>
</dbReference>
<evidence type="ECO:0000313" key="2">
    <source>
        <dbReference type="EMBL" id="KAF5340690.1"/>
    </source>
</evidence>
<feature type="compositionally biased region" description="Basic residues" evidence="1">
    <location>
        <begin position="1"/>
        <end position="14"/>
    </location>
</feature>
<organism evidence="2 3">
    <name type="scientific">Ephemerocybe angulata</name>
    <dbReference type="NCBI Taxonomy" id="980116"/>
    <lineage>
        <taxon>Eukaryota</taxon>
        <taxon>Fungi</taxon>
        <taxon>Dikarya</taxon>
        <taxon>Basidiomycota</taxon>
        <taxon>Agaricomycotina</taxon>
        <taxon>Agaricomycetes</taxon>
        <taxon>Agaricomycetidae</taxon>
        <taxon>Agaricales</taxon>
        <taxon>Agaricineae</taxon>
        <taxon>Psathyrellaceae</taxon>
        <taxon>Ephemerocybe</taxon>
    </lineage>
</organism>
<dbReference type="AlphaFoldDB" id="A0A8H5FKM4"/>
<feature type="compositionally biased region" description="Basic and acidic residues" evidence="1">
    <location>
        <begin position="50"/>
        <end position="67"/>
    </location>
</feature>
<accession>A0A8H5FKM4</accession>
<feature type="compositionally biased region" description="Low complexity" evidence="1">
    <location>
        <begin position="166"/>
        <end position="186"/>
    </location>
</feature>
<feature type="region of interest" description="Disordered" evidence="1">
    <location>
        <begin position="125"/>
        <end position="212"/>
    </location>
</feature>
<reference evidence="2 3" key="1">
    <citation type="journal article" date="2020" name="ISME J.">
        <title>Uncovering the hidden diversity of litter-decomposition mechanisms in mushroom-forming fungi.</title>
        <authorList>
            <person name="Floudas D."/>
            <person name="Bentzer J."/>
            <person name="Ahren D."/>
            <person name="Johansson T."/>
            <person name="Persson P."/>
            <person name="Tunlid A."/>
        </authorList>
    </citation>
    <scope>NUCLEOTIDE SEQUENCE [LARGE SCALE GENOMIC DNA]</scope>
    <source>
        <strain evidence="2 3">CBS 175.51</strain>
    </source>
</reference>
<feature type="region of interest" description="Disordered" evidence="1">
    <location>
        <begin position="1"/>
        <end position="36"/>
    </location>
</feature>
<feature type="region of interest" description="Disordered" evidence="1">
    <location>
        <begin position="50"/>
        <end position="83"/>
    </location>
</feature>
<dbReference type="OrthoDB" id="5876637at2759"/>
<comment type="caution">
    <text evidence="2">The sequence shown here is derived from an EMBL/GenBank/DDBJ whole genome shotgun (WGS) entry which is preliminary data.</text>
</comment>
<evidence type="ECO:0000313" key="3">
    <source>
        <dbReference type="Proteomes" id="UP000541558"/>
    </source>
</evidence>
<protein>
    <submittedName>
        <fullName evidence="2">Uncharacterized protein</fullName>
    </submittedName>
</protein>
<sequence>MPHKRAKQSIRAKTRKEQGSELAPTAKDSIANEGIPKSAQRILNGFQIREDYKKRKMQGDGEDAKEGGKRRKTESAAEQLKILPGESIQHFNRRVEDDLRPLVKTAMESGRAVVRKVIRDEIEAKQAAKDKKGKGKATAAESSSEPIAKSKPKSSKTAETDADVVPSKASKKSLTSAAATTPTPAASKHDGRPKDFVTASTSAPKRLNDIAMAPPELKKLSAKGGASTSFKLGKVTEAASAKSDVVSMAQKALMEQERENAIRRYREMKAAKNTNTNTKGAND</sequence>
<evidence type="ECO:0000256" key="1">
    <source>
        <dbReference type="SAM" id="MobiDB-lite"/>
    </source>
</evidence>
<dbReference type="EMBL" id="JAACJK010000003">
    <property type="protein sequence ID" value="KAF5340690.1"/>
    <property type="molecule type" value="Genomic_DNA"/>
</dbReference>
<gene>
    <name evidence="2" type="ORF">D9611_007313</name>
</gene>